<accession>A0A6V6Y402</accession>
<name>A0A6V6Y402_9FIRM</name>
<dbReference type="RefSeq" id="WP_180500005.1">
    <property type="nucleotide sequence ID" value="NZ_CAIJCS010000019.1"/>
</dbReference>
<evidence type="ECO:0000313" key="1">
    <source>
        <dbReference type="EMBL" id="CAC9931743.1"/>
    </source>
</evidence>
<evidence type="ECO:0000313" key="2">
    <source>
        <dbReference type="Proteomes" id="UP000586454"/>
    </source>
</evidence>
<dbReference type="EMBL" id="CAIJCS010000019">
    <property type="protein sequence ID" value="CAC9931743.1"/>
    <property type="molecule type" value="Genomic_DNA"/>
</dbReference>
<dbReference type="Proteomes" id="UP000586454">
    <property type="component" value="Unassembled WGS sequence"/>
</dbReference>
<organism evidence="1 2">
    <name type="scientific">Aedoeadaptatus nemausensis</name>
    <dbReference type="NCBI Taxonomy" id="2582829"/>
    <lineage>
        <taxon>Bacteria</taxon>
        <taxon>Bacillati</taxon>
        <taxon>Bacillota</taxon>
        <taxon>Tissierellia</taxon>
        <taxon>Tissierellales</taxon>
        <taxon>Peptoniphilaceae</taxon>
        <taxon>Aedoeadaptatus</taxon>
    </lineage>
</organism>
<proteinExistence type="predicted"/>
<sequence>MRTLQEQLKLKDLTERIARNAENIEYSVQAIERGKQAEEDLPKLIKRQENMIEELKNFMEVEA</sequence>
<keyword evidence="2" id="KW-1185">Reference proteome</keyword>
<comment type="caution">
    <text evidence="1">The sequence shown here is derived from an EMBL/GenBank/DDBJ whole genome shotgun (WGS) entry which is preliminary data.</text>
</comment>
<protein>
    <submittedName>
        <fullName evidence="1">Uncharacterized protein</fullName>
    </submittedName>
</protein>
<dbReference type="AlphaFoldDB" id="A0A6V6Y402"/>
<reference evidence="1 2" key="1">
    <citation type="submission" date="2020-06" db="EMBL/GenBank/DDBJ databases">
        <authorList>
            <person name="Criscuolo A."/>
        </authorList>
    </citation>
    <scope>NUCLEOTIDE SEQUENCE [LARGE SCALE GENOMIC DNA]</scope>
    <source>
        <strain evidence="1">1804121828</strain>
    </source>
</reference>
<gene>
    <name evidence="1" type="ORF">PEPNEM18_01068</name>
</gene>